<evidence type="ECO:0000313" key="1">
    <source>
        <dbReference type="Proteomes" id="UP000025227"/>
    </source>
</evidence>
<accession>A0A7I4Y087</accession>
<dbReference type="Proteomes" id="UP000025227">
    <property type="component" value="Unplaced"/>
</dbReference>
<name>A0A7I4Y087_HAECO</name>
<sequence length="78" mass="9216">MRENSLSLKGSQKEVLYDDYSDTTEEYGRRLSCSWLPCCMDEDEAESFGHHVLYFYGGPSRICHVLLCDPHTCFWFFY</sequence>
<reference evidence="2" key="1">
    <citation type="submission" date="2020-12" db="UniProtKB">
        <authorList>
            <consortium name="WormBaseParasite"/>
        </authorList>
    </citation>
    <scope>IDENTIFICATION</scope>
    <source>
        <strain evidence="2">MHco3</strain>
    </source>
</reference>
<proteinExistence type="predicted"/>
<dbReference type="WBParaSite" id="HCON_00037530-00001">
    <property type="protein sequence ID" value="HCON_00037530-00001"/>
    <property type="gene ID" value="HCON_00037530"/>
</dbReference>
<dbReference type="OrthoDB" id="5807410at2759"/>
<keyword evidence="1" id="KW-1185">Reference proteome</keyword>
<dbReference type="AlphaFoldDB" id="A0A7I4Y087"/>
<evidence type="ECO:0000313" key="2">
    <source>
        <dbReference type="WBParaSite" id="HCON_00037530-00001"/>
    </source>
</evidence>
<organism evidence="1 2">
    <name type="scientific">Haemonchus contortus</name>
    <name type="common">Barber pole worm</name>
    <dbReference type="NCBI Taxonomy" id="6289"/>
    <lineage>
        <taxon>Eukaryota</taxon>
        <taxon>Metazoa</taxon>
        <taxon>Ecdysozoa</taxon>
        <taxon>Nematoda</taxon>
        <taxon>Chromadorea</taxon>
        <taxon>Rhabditida</taxon>
        <taxon>Rhabditina</taxon>
        <taxon>Rhabditomorpha</taxon>
        <taxon>Strongyloidea</taxon>
        <taxon>Trichostrongylidae</taxon>
        <taxon>Haemonchus</taxon>
    </lineage>
</organism>
<protein>
    <submittedName>
        <fullName evidence="2">Ovule protein</fullName>
    </submittedName>
</protein>